<dbReference type="Proteomes" id="UP000287651">
    <property type="component" value="Unassembled WGS sequence"/>
</dbReference>
<reference evidence="1 2" key="1">
    <citation type="journal article" date="2014" name="Agronomy (Basel)">
        <title>A Draft Genome Sequence for Ensete ventricosum, the Drought-Tolerant Tree Against Hunger.</title>
        <authorList>
            <person name="Harrison J."/>
            <person name="Moore K.A."/>
            <person name="Paszkiewicz K."/>
            <person name="Jones T."/>
            <person name="Grant M."/>
            <person name="Ambacheew D."/>
            <person name="Muzemil S."/>
            <person name="Studholme D.J."/>
        </authorList>
    </citation>
    <scope>NUCLEOTIDE SEQUENCE [LARGE SCALE GENOMIC DNA]</scope>
</reference>
<dbReference type="AlphaFoldDB" id="A0A426XTF2"/>
<comment type="caution">
    <text evidence="1">The sequence shown here is derived from an EMBL/GenBank/DDBJ whole genome shotgun (WGS) entry which is preliminary data.</text>
</comment>
<gene>
    <name evidence="1" type="ORF">B296_00035281</name>
</gene>
<proteinExistence type="predicted"/>
<dbReference type="EMBL" id="AMZH03017601">
    <property type="protein sequence ID" value="RRT42756.1"/>
    <property type="molecule type" value="Genomic_DNA"/>
</dbReference>
<evidence type="ECO:0000313" key="2">
    <source>
        <dbReference type="Proteomes" id="UP000287651"/>
    </source>
</evidence>
<name>A0A426XTF2_ENSVE</name>
<protein>
    <submittedName>
        <fullName evidence="1">Uncharacterized protein</fullName>
    </submittedName>
</protein>
<evidence type="ECO:0000313" key="1">
    <source>
        <dbReference type="EMBL" id="RRT42756.1"/>
    </source>
</evidence>
<organism evidence="1 2">
    <name type="scientific">Ensete ventricosum</name>
    <name type="common">Abyssinian banana</name>
    <name type="synonym">Musa ensete</name>
    <dbReference type="NCBI Taxonomy" id="4639"/>
    <lineage>
        <taxon>Eukaryota</taxon>
        <taxon>Viridiplantae</taxon>
        <taxon>Streptophyta</taxon>
        <taxon>Embryophyta</taxon>
        <taxon>Tracheophyta</taxon>
        <taxon>Spermatophyta</taxon>
        <taxon>Magnoliopsida</taxon>
        <taxon>Liliopsida</taxon>
        <taxon>Zingiberales</taxon>
        <taxon>Musaceae</taxon>
        <taxon>Ensete</taxon>
    </lineage>
</organism>
<sequence length="87" mass="9614">MTWFYRCLLLSHDSNLLYDDLVCMGNQFFEGSEDRGWPATAKLQQVLAATRDQPGQSPVDKVTASNAQHYCMHGGGDGCRMKAEGEG</sequence>
<accession>A0A426XTF2</accession>